<reference evidence="1 2" key="1">
    <citation type="submission" date="2018-11" db="EMBL/GenBank/DDBJ databases">
        <authorList>
            <consortium name="Pathogen Informatics"/>
        </authorList>
    </citation>
    <scope>NUCLEOTIDE SEQUENCE [LARGE SCALE GENOMIC DNA]</scope>
    <source>
        <strain>Denwood</strain>
        <strain evidence="2">Zambia</strain>
    </source>
</reference>
<proteinExistence type="predicted"/>
<dbReference type="EMBL" id="UZAL01005132">
    <property type="protein sequence ID" value="VDO92060.1"/>
    <property type="molecule type" value="Genomic_DNA"/>
</dbReference>
<dbReference type="AlphaFoldDB" id="A0A3P7YVL5"/>
<name>A0A3P7YVL5_9TREM</name>
<protein>
    <submittedName>
        <fullName evidence="1">Uncharacterized protein</fullName>
    </submittedName>
</protein>
<evidence type="ECO:0000313" key="2">
    <source>
        <dbReference type="Proteomes" id="UP000269396"/>
    </source>
</evidence>
<sequence>MKLHAPPYCGLSKSLSLHFLNVHQNDFDIFH</sequence>
<dbReference type="Proteomes" id="UP000269396">
    <property type="component" value="Unassembled WGS sequence"/>
</dbReference>
<keyword evidence="2" id="KW-1185">Reference proteome</keyword>
<organism evidence="1 2">
    <name type="scientific">Schistosoma mattheei</name>
    <dbReference type="NCBI Taxonomy" id="31246"/>
    <lineage>
        <taxon>Eukaryota</taxon>
        <taxon>Metazoa</taxon>
        <taxon>Spiralia</taxon>
        <taxon>Lophotrochozoa</taxon>
        <taxon>Platyhelminthes</taxon>
        <taxon>Trematoda</taxon>
        <taxon>Digenea</taxon>
        <taxon>Strigeidida</taxon>
        <taxon>Schistosomatoidea</taxon>
        <taxon>Schistosomatidae</taxon>
        <taxon>Schistosoma</taxon>
    </lineage>
</organism>
<accession>A0A3P7YVL5</accession>
<gene>
    <name evidence="1" type="ORF">SMTD_LOCUS3111</name>
</gene>
<evidence type="ECO:0000313" key="1">
    <source>
        <dbReference type="EMBL" id="VDO92060.1"/>
    </source>
</evidence>